<keyword evidence="4" id="KW-1185">Reference proteome</keyword>
<evidence type="ECO:0000256" key="1">
    <source>
        <dbReference type="SAM" id="MobiDB-lite"/>
    </source>
</evidence>
<keyword evidence="2" id="KW-0812">Transmembrane</keyword>
<name>A0A543JK86_9PSEU</name>
<sequence length="125" mass="13637">MSKALYHSLKGGFLDLSFLPNFGVAGALVLIIGYLLSANHRLMTANRSDRAEYLAALAARETAHAAEITAMRTAHAAELAALRTRIGKLERRLAGLEGELDAERDRRRRAEDEAAVARRGELPPT</sequence>
<comment type="caution">
    <text evidence="3">The sequence shown here is derived from an EMBL/GenBank/DDBJ whole genome shotgun (WGS) entry which is preliminary data.</text>
</comment>
<evidence type="ECO:0000256" key="2">
    <source>
        <dbReference type="SAM" id="Phobius"/>
    </source>
</evidence>
<accession>A0A543JK86</accession>
<dbReference type="EMBL" id="VFPP01000001">
    <property type="protein sequence ID" value="TQM83223.1"/>
    <property type="molecule type" value="Genomic_DNA"/>
</dbReference>
<feature type="compositionally biased region" description="Basic and acidic residues" evidence="1">
    <location>
        <begin position="101"/>
        <end position="125"/>
    </location>
</feature>
<evidence type="ECO:0000313" key="3">
    <source>
        <dbReference type="EMBL" id="TQM83223.1"/>
    </source>
</evidence>
<proteinExistence type="predicted"/>
<gene>
    <name evidence="3" type="ORF">FHX81_5641</name>
</gene>
<evidence type="ECO:0000313" key="4">
    <source>
        <dbReference type="Proteomes" id="UP000316628"/>
    </source>
</evidence>
<reference evidence="3 4" key="1">
    <citation type="submission" date="2019-06" db="EMBL/GenBank/DDBJ databases">
        <title>Sequencing the genomes of 1000 actinobacteria strains.</title>
        <authorList>
            <person name="Klenk H.-P."/>
        </authorList>
    </citation>
    <scope>NUCLEOTIDE SEQUENCE [LARGE SCALE GENOMIC DNA]</scope>
    <source>
        <strain evidence="3 4">DSM 45456</strain>
    </source>
</reference>
<keyword evidence="2" id="KW-0472">Membrane</keyword>
<feature type="region of interest" description="Disordered" evidence="1">
    <location>
        <begin position="99"/>
        <end position="125"/>
    </location>
</feature>
<dbReference type="Proteomes" id="UP000316628">
    <property type="component" value="Unassembled WGS sequence"/>
</dbReference>
<dbReference type="AlphaFoldDB" id="A0A543JK86"/>
<dbReference type="RefSeq" id="WP_141981006.1">
    <property type="nucleotide sequence ID" value="NZ_VFPP01000001.1"/>
</dbReference>
<organism evidence="3 4">
    <name type="scientific">Saccharothrix saharensis</name>
    <dbReference type="NCBI Taxonomy" id="571190"/>
    <lineage>
        <taxon>Bacteria</taxon>
        <taxon>Bacillati</taxon>
        <taxon>Actinomycetota</taxon>
        <taxon>Actinomycetes</taxon>
        <taxon>Pseudonocardiales</taxon>
        <taxon>Pseudonocardiaceae</taxon>
        <taxon>Saccharothrix</taxon>
    </lineage>
</organism>
<keyword evidence="2" id="KW-1133">Transmembrane helix</keyword>
<feature type="transmembrane region" description="Helical" evidence="2">
    <location>
        <begin position="18"/>
        <end position="37"/>
    </location>
</feature>
<protein>
    <submittedName>
        <fullName evidence="3">Uncharacterized protein</fullName>
    </submittedName>
</protein>
<dbReference type="OrthoDB" id="9978376at2"/>